<dbReference type="AlphaFoldDB" id="A0A9X4H0S0"/>
<evidence type="ECO:0000256" key="17">
    <source>
        <dbReference type="ARBA" id="ARBA00030571"/>
    </source>
</evidence>
<dbReference type="NCBIfam" id="NF004469">
    <property type="entry name" value="PRK05800.1"/>
    <property type="match status" value="1"/>
</dbReference>
<feature type="active site" description="GMP-histidine intermediate" evidence="18">
    <location>
        <position position="52"/>
    </location>
</feature>
<keyword evidence="13 20" id="KW-0418">Kinase</keyword>
<reference evidence="20" key="1">
    <citation type="submission" date="2022-02" db="EMBL/GenBank/DDBJ databases">
        <authorList>
            <person name="Leng L."/>
        </authorList>
    </citation>
    <scope>NUCLEOTIDE SEQUENCE</scope>
    <source>
        <strain evidence="20">JI</strain>
    </source>
</reference>
<dbReference type="GO" id="GO:0043752">
    <property type="term" value="F:adenosylcobinamide kinase activity"/>
    <property type="evidence" value="ECO:0007669"/>
    <property type="project" value="UniProtKB-EC"/>
</dbReference>
<comment type="pathway">
    <text evidence="6">Cofactor biosynthesis; adenosylcobalamin biosynthesis; adenosylcobalamin from cob(II)yrinate a,c-diamide: step 5/7.</text>
</comment>
<dbReference type="SUPFAM" id="SSF52540">
    <property type="entry name" value="P-loop containing nucleoside triphosphate hydrolases"/>
    <property type="match status" value="1"/>
</dbReference>
<evidence type="ECO:0000256" key="6">
    <source>
        <dbReference type="ARBA" id="ARBA00005159"/>
    </source>
</evidence>
<keyword evidence="12 19" id="KW-0547">Nucleotide-binding</keyword>
<name>A0A9X4H0S0_9FIRM</name>
<proteinExistence type="inferred from homology"/>
<comment type="pathway">
    <text evidence="5">Cofactor biosynthesis; adenosylcobalamin biosynthesis; adenosylcobalamin from cob(II)yrinate a,c-diamide: step 6/7.</text>
</comment>
<organism evidence="20 21">
    <name type="scientific">Pelotomaculum isophthalicicum JI</name>
    <dbReference type="NCBI Taxonomy" id="947010"/>
    <lineage>
        <taxon>Bacteria</taxon>
        <taxon>Bacillati</taxon>
        <taxon>Bacillota</taxon>
        <taxon>Clostridia</taxon>
        <taxon>Eubacteriales</taxon>
        <taxon>Desulfotomaculaceae</taxon>
        <taxon>Pelotomaculum</taxon>
    </lineage>
</organism>
<comment type="catalytic activity">
    <reaction evidence="1">
        <text>adenosylcob(III)inamide + ATP = adenosylcob(III)inamide phosphate + ADP + H(+)</text>
        <dbReference type="Rhea" id="RHEA:15769"/>
        <dbReference type="ChEBI" id="CHEBI:2480"/>
        <dbReference type="ChEBI" id="CHEBI:15378"/>
        <dbReference type="ChEBI" id="CHEBI:30616"/>
        <dbReference type="ChEBI" id="CHEBI:58502"/>
        <dbReference type="ChEBI" id="CHEBI:456216"/>
        <dbReference type="EC" id="2.7.1.156"/>
    </reaction>
</comment>
<accession>A0A9X4H0S0</accession>
<evidence type="ECO:0000256" key="19">
    <source>
        <dbReference type="PIRSR" id="PIRSR006135-2"/>
    </source>
</evidence>
<dbReference type="EC" id="2.7.7.62" evidence="9"/>
<evidence type="ECO:0000256" key="15">
    <source>
        <dbReference type="ARBA" id="ARBA00023134"/>
    </source>
</evidence>
<evidence type="ECO:0000256" key="4">
    <source>
        <dbReference type="ARBA" id="ARBA00003889"/>
    </source>
</evidence>
<evidence type="ECO:0000256" key="7">
    <source>
        <dbReference type="ARBA" id="ARBA00007490"/>
    </source>
</evidence>
<dbReference type="Proteomes" id="UP001154312">
    <property type="component" value="Unassembled WGS sequence"/>
</dbReference>
<feature type="binding site" evidence="19">
    <location>
        <begin position="36"/>
        <end position="38"/>
    </location>
    <ligand>
        <name>GTP</name>
        <dbReference type="ChEBI" id="CHEBI:37565"/>
    </ligand>
</feature>
<evidence type="ECO:0000256" key="11">
    <source>
        <dbReference type="ARBA" id="ARBA00022679"/>
    </source>
</evidence>
<dbReference type="GO" id="GO:0008820">
    <property type="term" value="F:cobinamide phosphate guanylyltransferase activity"/>
    <property type="evidence" value="ECO:0007669"/>
    <property type="project" value="UniProtKB-EC"/>
</dbReference>
<comment type="similarity">
    <text evidence="7">Belongs to the CobU/CobP family.</text>
</comment>
<evidence type="ECO:0000256" key="13">
    <source>
        <dbReference type="ARBA" id="ARBA00022777"/>
    </source>
</evidence>
<keyword evidence="14" id="KW-0067">ATP-binding</keyword>
<evidence type="ECO:0000256" key="3">
    <source>
        <dbReference type="ARBA" id="ARBA00001522"/>
    </source>
</evidence>
<evidence type="ECO:0000256" key="12">
    <source>
        <dbReference type="ARBA" id="ARBA00022741"/>
    </source>
</evidence>
<dbReference type="EC" id="2.7.1.156" evidence="8"/>
<keyword evidence="15 19" id="KW-0342">GTP-binding</keyword>
<protein>
    <recommendedName>
        <fullName evidence="16">Adenosylcobinamide kinase</fullName>
        <ecNumber evidence="8">2.7.1.156</ecNumber>
        <ecNumber evidence="9">2.7.7.62</ecNumber>
    </recommendedName>
    <alternativeName>
        <fullName evidence="17">Adenosylcobinamide-phosphate guanylyltransferase</fullName>
    </alternativeName>
</protein>
<evidence type="ECO:0000256" key="2">
    <source>
        <dbReference type="ARBA" id="ARBA00000711"/>
    </source>
</evidence>
<feature type="binding site" evidence="19">
    <location>
        <position position="85"/>
    </location>
    <ligand>
        <name>GTP</name>
        <dbReference type="ChEBI" id="CHEBI:37565"/>
    </ligand>
</feature>
<evidence type="ECO:0000313" key="20">
    <source>
        <dbReference type="EMBL" id="MDF9407425.1"/>
    </source>
</evidence>
<dbReference type="GO" id="GO:0009236">
    <property type="term" value="P:cobalamin biosynthetic process"/>
    <property type="evidence" value="ECO:0007669"/>
    <property type="project" value="UniProtKB-KW"/>
</dbReference>
<dbReference type="Pfam" id="PF02283">
    <property type="entry name" value="CobU"/>
    <property type="match status" value="1"/>
</dbReference>
<dbReference type="Gene3D" id="3.40.50.300">
    <property type="entry name" value="P-loop containing nucleotide triphosphate hydrolases"/>
    <property type="match status" value="1"/>
</dbReference>
<dbReference type="InterPro" id="IPR027417">
    <property type="entry name" value="P-loop_NTPase"/>
</dbReference>
<keyword evidence="11 20" id="KW-0808">Transferase</keyword>
<evidence type="ECO:0000256" key="16">
    <source>
        <dbReference type="ARBA" id="ARBA00029570"/>
    </source>
</evidence>
<comment type="catalytic activity">
    <reaction evidence="3">
        <text>adenosylcob(III)inamide + GTP = adenosylcob(III)inamide phosphate + GDP + H(+)</text>
        <dbReference type="Rhea" id="RHEA:15765"/>
        <dbReference type="ChEBI" id="CHEBI:2480"/>
        <dbReference type="ChEBI" id="CHEBI:15378"/>
        <dbReference type="ChEBI" id="CHEBI:37565"/>
        <dbReference type="ChEBI" id="CHEBI:58189"/>
        <dbReference type="ChEBI" id="CHEBI:58502"/>
        <dbReference type="EC" id="2.7.1.156"/>
    </reaction>
</comment>
<evidence type="ECO:0000256" key="18">
    <source>
        <dbReference type="PIRSR" id="PIRSR006135-1"/>
    </source>
</evidence>
<dbReference type="PIRSF" id="PIRSF006135">
    <property type="entry name" value="CobU"/>
    <property type="match status" value="1"/>
</dbReference>
<evidence type="ECO:0000256" key="14">
    <source>
        <dbReference type="ARBA" id="ARBA00022840"/>
    </source>
</evidence>
<evidence type="ECO:0000256" key="9">
    <source>
        <dbReference type="ARBA" id="ARBA00012523"/>
    </source>
</evidence>
<evidence type="ECO:0000256" key="1">
    <source>
        <dbReference type="ARBA" id="ARBA00000312"/>
    </source>
</evidence>
<dbReference type="PANTHER" id="PTHR34848:SF1">
    <property type="entry name" value="BIFUNCTIONAL ADENOSYLCOBALAMIN BIOSYNTHESIS PROTEIN COBU"/>
    <property type="match status" value="1"/>
</dbReference>
<evidence type="ECO:0000313" key="21">
    <source>
        <dbReference type="Proteomes" id="UP001154312"/>
    </source>
</evidence>
<keyword evidence="20" id="KW-0548">Nucleotidyltransferase</keyword>
<dbReference type="RefSeq" id="WP_277442660.1">
    <property type="nucleotide sequence ID" value="NZ_JAKOAV010000004.1"/>
</dbReference>
<keyword evidence="10" id="KW-0169">Cobalamin biosynthesis</keyword>
<evidence type="ECO:0000256" key="10">
    <source>
        <dbReference type="ARBA" id="ARBA00022573"/>
    </source>
</evidence>
<feature type="binding site" evidence="19">
    <location>
        <begin position="11"/>
        <end position="18"/>
    </location>
    <ligand>
        <name>GTP</name>
        <dbReference type="ChEBI" id="CHEBI:37565"/>
    </ligand>
</feature>
<gene>
    <name evidence="20" type="primary">cobU</name>
    <name evidence="20" type="ORF">L7E55_03460</name>
</gene>
<dbReference type="GO" id="GO:0005524">
    <property type="term" value="F:ATP binding"/>
    <property type="evidence" value="ECO:0007669"/>
    <property type="project" value="UniProtKB-KW"/>
</dbReference>
<feature type="binding site" evidence="19">
    <location>
        <position position="64"/>
    </location>
    <ligand>
        <name>GTP</name>
        <dbReference type="ChEBI" id="CHEBI:37565"/>
    </ligand>
</feature>
<dbReference type="GO" id="GO:0005525">
    <property type="term" value="F:GTP binding"/>
    <property type="evidence" value="ECO:0007669"/>
    <property type="project" value="UniProtKB-KW"/>
</dbReference>
<dbReference type="InterPro" id="IPR003203">
    <property type="entry name" value="CobU/CobP"/>
</dbReference>
<evidence type="ECO:0000256" key="5">
    <source>
        <dbReference type="ARBA" id="ARBA00004692"/>
    </source>
</evidence>
<dbReference type="PANTHER" id="PTHR34848">
    <property type="match status" value="1"/>
</dbReference>
<comment type="catalytic activity">
    <reaction evidence="2">
        <text>adenosylcob(III)inamide phosphate + GTP + H(+) = adenosylcob(III)inamide-GDP + diphosphate</text>
        <dbReference type="Rhea" id="RHEA:22712"/>
        <dbReference type="ChEBI" id="CHEBI:15378"/>
        <dbReference type="ChEBI" id="CHEBI:33019"/>
        <dbReference type="ChEBI" id="CHEBI:37565"/>
        <dbReference type="ChEBI" id="CHEBI:58502"/>
        <dbReference type="ChEBI" id="CHEBI:60487"/>
        <dbReference type="EC" id="2.7.7.62"/>
    </reaction>
</comment>
<sequence length="193" mass="20928">MMKGKLILIIGGARSGKSKFAEKVAIGLGSKITYIATAASLDDEMAERIRLHQAFRPKDWITVEEQKNVIEVMLSGCKGDVFLLDCLTLWLTNILLDDQLPEPGTTKSKKELFIMEQAAGIADVVESGAHLVVVSNEVGMGVVPESSLGRSFRDLAGKVNQVLASKADRVYLVIAGLPLELKSIARNDSVFDI</sequence>
<comment type="function">
    <text evidence="4">Catalyzes ATP-dependent phosphorylation of adenosylcobinamide and addition of GMP to adenosylcobinamide phosphate.</text>
</comment>
<evidence type="ECO:0000256" key="8">
    <source>
        <dbReference type="ARBA" id="ARBA00012016"/>
    </source>
</evidence>
<dbReference type="EMBL" id="JAKOAV010000004">
    <property type="protein sequence ID" value="MDF9407425.1"/>
    <property type="molecule type" value="Genomic_DNA"/>
</dbReference>
<keyword evidence="21" id="KW-1185">Reference proteome</keyword>
<comment type="caution">
    <text evidence="20">The sequence shown here is derived from an EMBL/GenBank/DDBJ whole genome shotgun (WGS) entry which is preliminary data.</text>
</comment>
<dbReference type="CDD" id="cd00544">
    <property type="entry name" value="CobU"/>
    <property type="match status" value="1"/>
</dbReference>